<feature type="region of interest" description="Disordered" evidence="1">
    <location>
        <begin position="205"/>
        <end position="224"/>
    </location>
</feature>
<evidence type="ECO:0000313" key="3">
    <source>
        <dbReference type="EMBL" id="TWT83212.1"/>
    </source>
</evidence>
<comment type="caution">
    <text evidence="3">The sequence shown here is derived from an EMBL/GenBank/DDBJ whole genome shotgun (WGS) entry which is preliminary data.</text>
</comment>
<dbReference type="Proteomes" id="UP000315010">
    <property type="component" value="Unassembled WGS sequence"/>
</dbReference>
<protein>
    <submittedName>
        <fullName evidence="3">Uncharacterized protein</fullName>
    </submittedName>
</protein>
<evidence type="ECO:0000313" key="4">
    <source>
        <dbReference type="Proteomes" id="UP000315010"/>
    </source>
</evidence>
<feature type="transmembrane region" description="Helical" evidence="2">
    <location>
        <begin position="96"/>
        <end position="115"/>
    </location>
</feature>
<keyword evidence="2" id="KW-0472">Membrane</keyword>
<keyword evidence="2" id="KW-1133">Transmembrane helix</keyword>
<dbReference type="EMBL" id="SJPJ01000001">
    <property type="protein sequence ID" value="TWT83212.1"/>
    <property type="molecule type" value="Genomic_DNA"/>
</dbReference>
<sequence length="224" mass="25548">MNLRANPESKFLLKYLLVGIACLCFVALSIYDGFVKFPNMLPRAQAWEALEAELETDEKLAKSGWRKRWGDIANENGWSEANLTSEETVGAVTQKIWLQYFFIVVGSLIGVPSLVRYFRTKNSWIETTEDSLRSSFGDEVRISQIEKFDKKKWENKGIGVLHYRSDDGKAKRFIIDDLKYEREPTDAMVCWIESLISPEMIVNGDPEPIPEKISEPSPGDTDSV</sequence>
<evidence type="ECO:0000256" key="2">
    <source>
        <dbReference type="SAM" id="Phobius"/>
    </source>
</evidence>
<dbReference type="AlphaFoldDB" id="A0A5C5Z7A0"/>
<keyword evidence="2" id="KW-0812">Transmembrane</keyword>
<gene>
    <name evidence="3" type="ORF">CA13_46750</name>
</gene>
<organism evidence="3 4">
    <name type="scientific">Novipirellula herctigrandis</name>
    <dbReference type="NCBI Taxonomy" id="2527986"/>
    <lineage>
        <taxon>Bacteria</taxon>
        <taxon>Pseudomonadati</taxon>
        <taxon>Planctomycetota</taxon>
        <taxon>Planctomycetia</taxon>
        <taxon>Pirellulales</taxon>
        <taxon>Pirellulaceae</taxon>
        <taxon>Novipirellula</taxon>
    </lineage>
</organism>
<dbReference type="OrthoDB" id="285341at2"/>
<name>A0A5C5Z7A0_9BACT</name>
<feature type="transmembrane region" description="Helical" evidence="2">
    <location>
        <begin position="12"/>
        <end position="31"/>
    </location>
</feature>
<evidence type="ECO:0000256" key="1">
    <source>
        <dbReference type="SAM" id="MobiDB-lite"/>
    </source>
</evidence>
<accession>A0A5C5Z7A0</accession>
<reference evidence="3 4" key="1">
    <citation type="submission" date="2019-02" db="EMBL/GenBank/DDBJ databases">
        <title>Deep-cultivation of Planctomycetes and their phenomic and genomic characterization uncovers novel biology.</title>
        <authorList>
            <person name="Wiegand S."/>
            <person name="Jogler M."/>
            <person name="Boedeker C."/>
            <person name="Pinto D."/>
            <person name="Vollmers J."/>
            <person name="Rivas-Marin E."/>
            <person name="Kohn T."/>
            <person name="Peeters S.H."/>
            <person name="Heuer A."/>
            <person name="Rast P."/>
            <person name="Oberbeckmann S."/>
            <person name="Bunk B."/>
            <person name="Jeske O."/>
            <person name="Meyerdierks A."/>
            <person name="Storesund J.E."/>
            <person name="Kallscheuer N."/>
            <person name="Luecker S."/>
            <person name="Lage O.M."/>
            <person name="Pohl T."/>
            <person name="Merkel B.J."/>
            <person name="Hornburger P."/>
            <person name="Mueller R.-W."/>
            <person name="Bruemmer F."/>
            <person name="Labrenz M."/>
            <person name="Spormann A.M."/>
            <person name="Op Den Camp H."/>
            <person name="Overmann J."/>
            <person name="Amann R."/>
            <person name="Jetten M.S.M."/>
            <person name="Mascher T."/>
            <person name="Medema M.H."/>
            <person name="Devos D.P."/>
            <person name="Kaster A.-K."/>
            <person name="Ovreas L."/>
            <person name="Rohde M."/>
            <person name="Galperin M.Y."/>
            <person name="Jogler C."/>
        </authorList>
    </citation>
    <scope>NUCLEOTIDE SEQUENCE [LARGE SCALE GENOMIC DNA]</scope>
    <source>
        <strain evidence="3 4">CA13</strain>
    </source>
</reference>
<dbReference type="RefSeq" id="WP_146400220.1">
    <property type="nucleotide sequence ID" value="NZ_SJPJ01000001.1"/>
</dbReference>
<keyword evidence="4" id="KW-1185">Reference proteome</keyword>
<proteinExistence type="predicted"/>